<feature type="region of interest" description="Disordered" evidence="8">
    <location>
        <begin position="26"/>
        <end position="70"/>
    </location>
</feature>
<feature type="compositionally biased region" description="Pro residues" evidence="8">
    <location>
        <begin position="26"/>
        <end position="40"/>
    </location>
</feature>
<protein>
    <recommendedName>
        <fullName evidence="6">Small ribosomal subunit protein mS23</fullName>
    </recommendedName>
    <alternativeName>
        <fullName evidence="7">37S ribosomal protein S25, mitochondrial</fullName>
    </alternativeName>
</protein>
<evidence type="ECO:0000256" key="7">
    <source>
        <dbReference type="ARBA" id="ARBA00035421"/>
    </source>
</evidence>
<dbReference type="PANTHER" id="PTHR37799">
    <property type="entry name" value="37S RIBOSOMAL PROTEIN S25, MITOCHONDRIAL"/>
    <property type="match status" value="1"/>
</dbReference>
<name>A0AAV5GPI4_9BASI</name>
<keyword evidence="10" id="KW-1185">Reference proteome</keyword>
<evidence type="ECO:0000313" key="9">
    <source>
        <dbReference type="EMBL" id="GJN92073.1"/>
    </source>
</evidence>
<gene>
    <name evidence="9" type="ORF">Rhopal_005101-T1</name>
</gene>
<dbReference type="Proteomes" id="UP001342314">
    <property type="component" value="Unassembled WGS sequence"/>
</dbReference>
<feature type="region of interest" description="Disordered" evidence="8">
    <location>
        <begin position="86"/>
        <end position="122"/>
    </location>
</feature>
<dbReference type="GO" id="GO:0003735">
    <property type="term" value="F:structural constituent of ribosome"/>
    <property type="evidence" value="ECO:0007669"/>
    <property type="project" value="InterPro"/>
</dbReference>
<evidence type="ECO:0000256" key="5">
    <source>
        <dbReference type="ARBA" id="ARBA00023274"/>
    </source>
</evidence>
<reference evidence="9 10" key="1">
    <citation type="submission" date="2021-12" db="EMBL/GenBank/DDBJ databases">
        <title>High titer production of polyol ester of fatty acids by Rhodotorula paludigena BS15 towards product separation-free biomass refinery.</title>
        <authorList>
            <person name="Mano J."/>
            <person name="Ono H."/>
            <person name="Tanaka T."/>
            <person name="Naito K."/>
            <person name="Sushida H."/>
            <person name="Ike M."/>
            <person name="Tokuyasu K."/>
            <person name="Kitaoka M."/>
        </authorList>
    </citation>
    <scope>NUCLEOTIDE SEQUENCE [LARGE SCALE GENOMIC DNA]</scope>
    <source>
        <strain evidence="9 10">BS15</strain>
    </source>
</reference>
<dbReference type="EMBL" id="BQKY01000010">
    <property type="protein sequence ID" value="GJN92073.1"/>
    <property type="molecule type" value="Genomic_DNA"/>
</dbReference>
<dbReference type="GO" id="GO:0005763">
    <property type="term" value="C:mitochondrial small ribosomal subunit"/>
    <property type="evidence" value="ECO:0007669"/>
    <property type="project" value="InterPro"/>
</dbReference>
<evidence type="ECO:0000313" key="10">
    <source>
        <dbReference type="Proteomes" id="UP001342314"/>
    </source>
</evidence>
<dbReference type="PANTHER" id="PTHR37799:SF1">
    <property type="entry name" value="SMALL RIBOSOMAL SUBUNIT PROTEIN MS23"/>
    <property type="match status" value="1"/>
</dbReference>
<evidence type="ECO:0000256" key="4">
    <source>
        <dbReference type="ARBA" id="ARBA00023128"/>
    </source>
</evidence>
<keyword evidence="3" id="KW-0689">Ribosomal protein</keyword>
<dbReference type="InterPro" id="IPR016939">
    <property type="entry name" value="Ribosomal_mS23_fun"/>
</dbReference>
<feature type="compositionally biased region" description="Basic and acidic residues" evidence="8">
    <location>
        <begin position="45"/>
        <end position="55"/>
    </location>
</feature>
<feature type="compositionally biased region" description="Basic residues" evidence="8">
    <location>
        <begin position="105"/>
        <end position="119"/>
    </location>
</feature>
<dbReference type="AlphaFoldDB" id="A0AAV5GPI4"/>
<dbReference type="Pfam" id="PF13741">
    <property type="entry name" value="MRP-S25"/>
    <property type="match status" value="1"/>
</dbReference>
<evidence type="ECO:0000256" key="1">
    <source>
        <dbReference type="ARBA" id="ARBA00004173"/>
    </source>
</evidence>
<evidence type="ECO:0000256" key="8">
    <source>
        <dbReference type="SAM" id="MobiDB-lite"/>
    </source>
</evidence>
<proteinExistence type="inferred from homology"/>
<sequence length="338" mass="36001">MSRKAATQVGSTLSRMLRGRLVKAPPPAFEPLLAHPPPPSLVRALPDRPDHDLPPRARRAPAPAAQQPSLFAVARDKLDRGLRLTAQEDAALADPRSAAQQGALTRRKPPRAPLTRHPRPPAIVFPEDRIRDRFFADHPFEAYRPTSLVEGEHVRTPSGPTGQDWTELRQRSTVPSAEDCISFIANLVEAHGVPLATAYPHGVAQFRTLRAEHDTATRSAHLEAQSFGARFFGEIERSTDVEDRVLDEWANARAIQDALAAATPGAPAAASVATPTQGAAGPWAPAEAAPAFGAAAGDDASTVFTGGVEYLGRFAQARDVRPGAVRTAEGQLVGGAEA</sequence>
<keyword evidence="5" id="KW-0687">Ribonucleoprotein</keyword>
<evidence type="ECO:0000256" key="2">
    <source>
        <dbReference type="ARBA" id="ARBA00009864"/>
    </source>
</evidence>
<keyword evidence="4" id="KW-0496">Mitochondrion</keyword>
<evidence type="ECO:0000256" key="6">
    <source>
        <dbReference type="ARBA" id="ARBA00035137"/>
    </source>
</evidence>
<comment type="similarity">
    <text evidence="2">Belongs to the mitochondrion-specific ribosomal protein mS23 family.</text>
</comment>
<accession>A0AAV5GPI4</accession>
<comment type="caution">
    <text evidence="9">The sequence shown here is derived from an EMBL/GenBank/DDBJ whole genome shotgun (WGS) entry which is preliminary data.</text>
</comment>
<evidence type="ECO:0000256" key="3">
    <source>
        <dbReference type="ARBA" id="ARBA00022980"/>
    </source>
</evidence>
<comment type="subcellular location">
    <subcellularLocation>
        <location evidence="1">Mitochondrion</location>
    </subcellularLocation>
</comment>
<organism evidence="9 10">
    <name type="scientific">Rhodotorula paludigena</name>
    <dbReference type="NCBI Taxonomy" id="86838"/>
    <lineage>
        <taxon>Eukaryota</taxon>
        <taxon>Fungi</taxon>
        <taxon>Dikarya</taxon>
        <taxon>Basidiomycota</taxon>
        <taxon>Pucciniomycotina</taxon>
        <taxon>Microbotryomycetes</taxon>
        <taxon>Sporidiobolales</taxon>
        <taxon>Sporidiobolaceae</taxon>
        <taxon>Rhodotorula</taxon>
    </lineage>
</organism>